<reference evidence="8 9" key="1">
    <citation type="submission" date="2019-07" db="EMBL/GenBank/DDBJ databases">
        <title>Genomic Encyclopedia of Archaeal and Bacterial Type Strains, Phase II (KMG-II): from individual species to whole genera.</title>
        <authorList>
            <person name="Goeker M."/>
        </authorList>
    </citation>
    <scope>NUCLEOTIDE SEQUENCE [LARGE SCALE GENOMIC DNA]</scope>
    <source>
        <strain evidence="8 9">ATCC BAA-1139</strain>
    </source>
</reference>
<dbReference type="RefSeq" id="WP_145022635.1">
    <property type="nucleotide sequence ID" value="NZ_VLLN01000012.1"/>
</dbReference>
<dbReference type="Pfam" id="PF03176">
    <property type="entry name" value="MMPL"/>
    <property type="match status" value="2"/>
</dbReference>
<dbReference type="InterPro" id="IPR000731">
    <property type="entry name" value="SSD"/>
</dbReference>
<keyword evidence="4 6" id="KW-1133">Transmembrane helix</keyword>
<feature type="transmembrane region" description="Helical" evidence="6">
    <location>
        <begin position="691"/>
        <end position="710"/>
    </location>
</feature>
<comment type="caution">
    <text evidence="8">The sequence shown here is derived from an EMBL/GenBank/DDBJ whole genome shotgun (WGS) entry which is preliminary data.</text>
</comment>
<feature type="transmembrane region" description="Helical" evidence="6">
    <location>
        <begin position="716"/>
        <end position="737"/>
    </location>
</feature>
<feature type="transmembrane region" description="Helical" evidence="6">
    <location>
        <begin position="335"/>
        <end position="356"/>
    </location>
</feature>
<dbReference type="Proteomes" id="UP000319449">
    <property type="component" value="Unassembled WGS sequence"/>
</dbReference>
<evidence type="ECO:0000256" key="2">
    <source>
        <dbReference type="ARBA" id="ARBA00022475"/>
    </source>
</evidence>
<evidence type="ECO:0000256" key="3">
    <source>
        <dbReference type="ARBA" id="ARBA00022692"/>
    </source>
</evidence>
<feature type="transmembrane region" description="Helical" evidence="6">
    <location>
        <begin position="376"/>
        <end position="398"/>
    </location>
</feature>
<name>A0A562VMJ3_9BACT</name>
<feature type="transmembrane region" description="Helical" evidence="6">
    <location>
        <begin position="785"/>
        <end position="805"/>
    </location>
</feature>
<feature type="transmembrane region" description="Helical" evidence="6">
    <location>
        <begin position="283"/>
        <end position="302"/>
    </location>
</feature>
<gene>
    <name evidence="8" type="ORF">JN12_02212</name>
</gene>
<feature type="transmembrane region" description="Helical" evidence="6">
    <location>
        <begin position="464"/>
        <end position="485"/>
    </location>
</feature>
<dbReference type="Gene3D" id="1.20.1640.10">
    <property type="entry name" value="Multidrug efflux transporter AcrB transmembrane domain"/>
    <property type="match status" value="2"/>
</dbReference>
<protein>
    <recommendedName>
        <fullName evidence="7">SSD domain-containing protein</fullName>
    </recommendedName>
</protein>
<feature type="domain" description="SSD" evidence="7">
    <location>
        <begin position="308"/>
        <end position="434"/>
    </location>
</feature>
<evidence type="ECO:0000256" key="4">
    <source>
        <dbReference type="ARBA" id="ARBA00022989"/>
    </source>
</evidence>
<dbReference type="InterPro" id="IPR004869">
    <property type="entry name" value="MMPL_dom"/>
</dbReference>
<evidence type="ECO:0000256" key="1">
    <source>
        <dbReference type="ARBA" id="ARBA00004651"/>
    </source>
</evidence>
<organism evidence="8 9">
    <name type="scientific">Geobacter argillaceus</name>
    <dbReference type="NCBI Taxonomy" id="345631"/>
    <lineage>
        <taxon>Bacteria</taxon>
        <taxon>Pseudomonadati</taxon>
        <taxon>Thermodesulfobacteriota</taxon>
        <taxon>Desulfuromonadia</taxon>
        <taxon>Geobacterales</taxon>
        <taxon>Geobacteraceae</taxon>
        <taxon>Geobacter</taxon>
    </lineage>
</organism>
<evidence type="ECO:0000313" key="9">
    <source>
        <dbReference type="Proteomes" id="UP000319449"/>
    </source>
</evidence>
<evidence type="ECO:0000259" key="7">
    <source>
        <dbReference type="PROSITE" id="PS50156"/>
    </source>
</evidence>
<keyword evidence="9" id="KW-1185">Reference proteome</keyword>
<keyword evidence="5 6" id="KW-0472">Membrane</keyword>
<dbReference type="PROSITE" id="PS50156">
    <property type="entry name" value="SSD"/>
    <property type="match status" value="1"/>
</dbReference>
<keyword evidence="2" id="KW-1003">Cell membrane</keyword>
<dbReference type="OrthoDB" id="9780358at2"/>
<feature type="transmembrane region" description="Helical" evidence="6">
    <location>
        <begin position="811"/>
        <end position="834"/>
    </location>
</feature>
<accession>A0A562VMJ3</accession>
<dbReference type="PANTHER" id="PTHR33406:SF13">
    <property type="entry name" value="MEMBRANE PROTEIN YDFJ"/>
    <property type="match status" value="1"/>
</dbReference>
<dbReference type="AlphaFoldDB" id="A0A562VMJ3"/>
<dbReference type="GO" id="GO:0005886">
    <property type="term" value="C:plasma membrane"/>
    <property type="evidence" value="ECO:0007669"/>
    <property type="project" value="UniProtKB-SubCell"/>
</dbReference>
<evidence type="ECO:0000313" key="8">
    <source>
        <dbReference type="EMBL" id="TWJ18994.1"/>
    </source>
</evidence>
<proteinExistence type="predicted"/>
<keyword evidence="3 6" id="KW-0812">Transmembrane</keyword>
<evidence type="ECO:0000256" key="5">
    <source>
        <dbReference type="ARBA" id="ARBA00023136"/>
    </source>
</evidence>
<sequence length="842" mass="91074">MPSFTPSRLTRAVNAAVAAHLAWIFNATIRRPRLVFASVLLLTALSAVSVWLVRFETDIFRLFPAHLPALGLLLDSLEWSGGAREAYFLLEGDAAKLPAETERFVERLKALRVDGQPAFRRVIHRMYDEAEGAAFADFIAYAVARPDLFVASADLPRLTERLAPTGMERSLTRLTAELGGGIGGMASRLAVADPLAIRDLILPRLKAGSQAFDLDPDSPYFRSRDGQLLIVIAEPARPVQEMAFARKLVQGINEARAGMGVNVSCAGAHISAVLDEAAMKGNVLSCILSSLVVVLGIFYAVYRRLLPTLLIPLILVVGVIVALGTAGLFLPSIHIISFAFMALIIGLGTDYSIHVYDRFASERAAGLGVEESLRLAVVETGHGLFTAAMTTALPFLALTIADVRALFELGLLVGLGVIFSLYATLLFLPPLLVWNERHFPNACRPLPTLGLGRLWRLSLRVPRLVKACSGLLVLLFLAASFGISFDGELKNLQPRSSEAFRTQERLERHLSRSPRQLLVAVEGPELAAVMARTGEVERLAGRYQQKGELVAWSSLGQVLNGRQEQHSVAVAVAGTARESAADLRQALHARGFAPKPFTPYLESLERLTGAPVTDREEALARLKASPLRGVVDRHLVRDGRGWHALVYLHYRGEEFKRDRFLAELHGIDPHARATGVELISSELAGSVQRSFAWGFVLGGLLVICLLVAHFESLAGIFSSLYPVVCGAVAMLGTMVLCGMRLNFMNAMVLVTIVGMGSDYGLHVGHRVTAGDDTEREQQFVQAGRAVLLSALTTIAGFGSLAFTDYGAMSSIGWATNFGVGFTALFALASLPAFLGSVGEKDR</sequence>
<feature type="transmembrane region" description="Helical" evidence="6">
    <location>
        <begin position="308"/>
        <end position="330"/>
    </location>
</feature>
<evidence type="ECO:0000256" key="6">
    <source>
        <dbReference type="SAM" id="Phobius"/>
    </source>
</evidence>
<dbReference type="InterPro" id="IPR050545">
    <property type="entry name" value="Mycobact_MmpL"/>
</dbReference>
<feature type="transmembrane region" description="Helical" evidence="6">
    <location>
        <begin position="12"/>
        <end position="29"/>
    </location>
</feature>
<comment type="subcellular location">
    <subcellularLocation>
        <location evidence="1">Cell membrane</location>
        <topology evidence="1">Multi-pass membrane protein</topology>
    </subcellularLocation>
</comment>
<dbReference type="EMBL" id="VLLN01000012">
    <property type="protein sequence ID" value="TWJ18994.1"/>
    <property type="molecule type" value="Genomic_DNA"/>
</dbReference>
<dbReference type="PANTHER" id="PTHR33406">
    <property type="entry name" value="MEMBRANE PROTEIN MJ1562-RELATED"/>
    <property type="match status" value="1"/>
</dbReference>
<dbReference type="SUPFAM" id="SSF82866">
    <property type="entry name" value="Multidrug efflux transporter AcrB transmembrane domain"/>
    <property type="match status" value="2"/>
</dbReference>
<feature type="transmembrane region" description="Helical" evidence="6">
    <location>
        <begin position="405"/>
        <end position="428"/>
    </location>
</feature>
<feature type="transmembrane region" description="Helical" evidence="6">
    <location>
        <begin position="35"/>
        <end position="53"/>
    </location>
</feature>